<dbReference type="Proteomes" id="UP000586976">
    <property type="component" value="Unassembled WGS sequence"/>
</dbReference>
<name>A0A7W2D5Z1_9ACTN</name>
<dbReference type="InterPro" id="IPR036165">
    <property type="entry name" value="YefM-like_sf"/>
</dbReference>
<comment type="function">
    <text evidence="2">Antitoxin component of a type II toxin-antitoxin (TA) system.</text>
</comment>
<protein>
    <recommendedName>
        <fullName evidence="2">Antitoxin</fullName>
    </recommendedName>
</protein>
<dbReference type="AlphaFoldDB" id="A0A7W2D5Z1"/>
<organism evidence="3 4">
    <name type="scientific">Streptomyces himalayensis subsp. aureolus</name>
    <dbReference type="NCBI Taxonomy" id="2758039"/>
    <lineage>
        <taxon>Bacteria</taxon>
        <taxon>Bacillati</taxon>
        <taxon>Actinomycetota</taxon>
        <taxon>Actinomycetes</taxon>
        <taxon>Kitasatosporales</taxon>
        <taxon>Streptomycetaceae</taxon>
        <taxon>Streptomyces</taxon>
        <taxon>Streptomyces himalayensis</taxon>
    </lineage>
</organism>
<dbReference type="Pfam" id="PF02604">
    <property type="entry name" value="PhdYeFM_antitox"/>
    <property type="match status" value="1"/>
</dbReference>
<comment type="similarity">
    <text evidence="1 2">Belongs to the phD/YefM antitoxin family.</text>
</comment>
<accession>A0A7W2D5Z1</accession>
<evidence type="ECO:0000256" key="1">
    <source>
        <dbReference type="ARBA" id="ARBA00009981"/>
    </source>
</evidence>
<comment type="caution">
    <text evidence="3">The sequence shown here is derived from an EMBL/GenBank/DDBJ whole genome shotgun (WGS) entry which is preliminary data.</text>
</comment>
<evidence type="ECO:0000313" key="4">
    <source>
        <dbReference type="Proteomes" id="UP000586976"/>
    </source>
</evidence>
<sequence length="96" mass="10613">MSDAYSIKEARDCLDDLVRRATQHGDRIAITDQGRTLAVLISPQELEDLEDELAVAEYRLCKANGTFVGIPHEEVRARLGLPPSPTDLPPSPTERT</sequence>
<proteinExistence type="inferred from homology"/>
<dbReference type="InterPro" id="IPR006442">
    <property type="entry name" value="Antitoxin_Phd/YefM"/>
</dbReference>
<evidence type="ECO:0000313" key="3">
    <source>
        <dbReference type="EMBL" id="MBA4865369.1"/>
    </source>
</evidence>
<keyword evidence="4" id="KW-1185">Reference proteome</keyword>
<evidence type="ECO:0000256" key="2">
    <source>
        <dbReference type="RuleBase" id="RU362080"/>
    </source>
</evidence>
<dbReference type="Gene3D" id="3.40.1620.10">
    <property type="entry name" value="YefM-like domain"/>
    <property type="match status" value="1"/>
</dbReference>
<gene>
    <name evidence="3" type="ORF">H1V43_29330</name>
</gene>
<reference evidence="3 4" key="1">
    <citation type="submission" date="2020-07" db="EMBL/GenBank/DDBJ databases">
        <title>Streptomyces isolated from Indian soil.</title>
        <authorList>
            <person name="Mandal S."/>
            <person name="Maiti P.K."/>
        </authorList>
    </citation>
    <scope>NUCLEOTIDE SEQUENCE [LARGE SCALE GENOMIC DNA]</scope>
    <source>
        <strain evidence="3 4">PSKA54</strain>
    </source>
</reference>
<dbReference type="RefSeq" id="WP_181866893.1">
    <property type="nucleotide sequence ID" value="NZ_JACEQY010000040.1"/>
</dbReference>
<dbReference type="EMBL" id="JACEQY010000040">
    <property type="protein sequence ID" value="MBA4865369.1"/>
    <property type="molecule type" value="Genomic_DNA"/>
</dbReference>
<dbReference type="SUPFAM" id="SSF143120">
    <property type="entry name" value="YefM-like"/>
    <property type="match status" value="1"/>
</dbReference>
<dbReference type="NCBIfam" id="TIGR01552">
    <property type="entry name" value="phd_fam"/>
    <property type="match status" value="1"/>
</dbReference>